<sequence>MKLIIELINAKWHVNGKLFQELNSNEKNALEQFIKSVDYGN</sequence>
<gene>
    <name evidence="1" type="ORF">filifjonk91_gp029</name>
</gene>
<keyword evidence="2" id="KW-1185">Reference proteome</keyword>
<dbReference type="Proteomes" id="UP000464173">
    <property type="component" value="Segment"/>
</dbReference>
<evidence type="ECO:0000313" key="1">
    <source>
        <dbReference type="EMBL" id="QHB38646.1"/>
    </source>
</evidence>
<protein>
    <submittedName>
        <fullName evidence="1">Uncharacterized protein</fullName>
    </submittedName>
</protein>
<dbReference type="EMBL" id="MN812206">
    <property type="protein sequence ID" value="QHB38646.1"/>
    <property type="molecule type" value="Genomic_DNA"/>
</dbReference>
<accession>A0A6B9L9N3</accession>
<proteinExistence type="predicted"/>
<evidence type="ECO:0000313" key="2">
    <source>
        <dbReference type="Proteomes" id="UP000464173"/>
    </source>
</evidence>
<name>A0A6B9L9N3_9CAUD</name>
<reference evidence="1 2" key="1">
    <citation type="journal article" date="2020" name="Viruses">
        <title>Diversity and Host Interactions Among Virulent and Temperate Baltic Sea Flavobacterium Phages.</title>
        <authorList>
            <person name="Nilsson E."/>
            <person name="Bayfield O.W."/>
            <person name="Lundin D."/>
            <person name="Antson A.A."/>
            <person name="Holmfeldt K."/>
        </authorList>
    </citation>
    <scope>NUCLEOTIDE SEQUENCE [LARGE SCALE GENOMIC DNA]</scope>
</reference>
<organism evidence="1 2">
    <name type="scientific">Flavobacterium phage vB_FspS_filifjonk9-1</name>
    <dbReference type="NCBI Taxonomy" id="2686245"/>
    <lineage>
        <taxon>Viruses</taxon>
        <taxon>Duplodnaviria</taxon>
        <taxon>Heunggongvirae</taxon>
        <taxon>Uroviricota</taxon>
        <taxon>Caudoviricetes</taxon>
        <taxon>Muminvirus</taxon>
        <taxon>Muminvirus filifjonk</taxon>
    </lineage>
</organism>